<dbReference type="AlphaFoldDB" id="A0A085W2Z9"/>
<feature type="active site" description="Proton acceptor" evidence="13">
    <location>
        <position position="252"/>
    </location>
</feature>
<dbReference type="InterPro" id="IPR000319">
    <property type="entry name" value="Asp-semialdehyde_DH_CS"/>
</dbReference>
<dbReference type="GO" id="GO:0009089">
    <property type="term" value="P:lysine biosynthetic process via diaminopimelate"/>
    <property type="evidence" value="ECO:0007669"/>
    <property type="project" value="UniProtKB-UniPathway"/>
</dbReference>
<proteinExistence type="inferred from homology"/>
<feature type="active site" description="Acyl-thioester intermediate" evidence="13">
    <location>
        <position position="156"/>
    </location>
</feature>
<dbReference type="GO" id="GO:0051287">
    <property type="term" value="F:NAD binding"/>
    <property type="evidence" value="ECO:0007669"/>
    <property type="project" value="InterPro"/>
</dbReference>
<comment type="function">
    <text evidence="1">Catalyzes the NADPH-dependent formation of L-aspartate-semialdehyde (L-ASA) by the reductive dephosphorylation of L-aspartyl-4-phosphate.</text>
</comment>
<evidence type="ECO:0000256" key="3">
    <source>
        <dbReference type="ARBA" id="ARBA00005097"/>
    </source>
</evidence>
<dbReference type="UniPathway" id="UPA00051">
    <property type="reaction ID" value="UER00464"/>
</dbReference>
<dbReference type="SMART" id="SM00859">
    <property type="entry name" value="Semialdhyde_dh"/>
    <property type="match status" value="1"/>
</dbReference>
<comment type="caution">
    <text evidence="15">The sequence shown here is derived from an EMBL/GenBank/DDBJ whole genome shotgun (WGS) entry which is preliminary data.</text>
</comment>
<keyword evidence="8" id="KW-0521">NADP</keyword>
<dbReference type="GO" id="GO:0050661">
    <property type="term" value="F:NADP binding"/>
    <property type="evidence" value="ECO:0007669"/>
    <property type="project" value="InterPro"/>
</dbReference>
<dbReference type="SUPFAM" id="SSF55347">
    <property type="entry name" value="Glyceraldehyde-3-phosphate dehydrogenase-like, C-terminal domain"/>
    <property type="match status" value="1"/>
</dbReference>
<dbReference type="GO" id="GO:0046983">
    <property type="term" value="F:protein dimerization activity"/>
    <property type="evidence" value="ECO:0007669"/>
    <property type="project" value="InterPro"/>
</dbReference>
<feature type="domain" description="Semialdehyde dehydrogenase NAD-binding" evidence="14">
    <location>
        <begin position="5"/>
        <end position="137"/>
    </location>
</feature>
<reference evidence="15 16" key="1">
    <citation type="submission" date="2014-04" db="EMBL/GenBank/DDBJ databases">
        <title>Genome assembly of Hyalangium minutum DSM 14724.</title>
        <authorList>
            <person name="Sharma G."/>
            <person name="Subramanian S."/>
        </authorList>
    </citation>
    <scope>NUCLEOTIDE SEQUENCE [LARGE SCALE GENOMIC DNA]</scope>
    <source>
        <strain evidence="15 16">DSM 14724</strain>
    </source>
</reference>
<dbReference type="Gene3D" id="3.40.50.720">
    <property type="entry name" value="NAD(P)-binding Rossmann-like Domain"/>
    <property type="match status" value="1"/>
</dbReference>
<accession>A0A085W2Z9</accession>
<keyword evidence="7" id="KW-0791">Threonine biosynthesis</keyword>
<dbReference type="InterPro" id="IPR051823">
    <property type="entry name" value="ASADH-related"/>
</dbReference>
<dbReference type="RefSeq" id="WP_044197736.1">
    <property type="nucleotide sequence ID" value="NZ_JMCB01000023.1"/>
</dbReference>
<dbReference type="PROSITE" id="PS01103">
    <property type="entry name" value="ASD"/>
    <property type="match status" value="1"/>
</dbReference>
<sequence>MSKLRAVLIGATGLAGQQFIAALQNHPFIELTGLAASPRSAGKPYAEALRTSNGMTAWFVPEPLTPELAKMPVISGDEVKGKDYDIAFSAVEADVARELEPRLAKDIPVFSAASAFRYEADVPLVIPPVNAAHAPLVREQQRRRGFKGFIVPIPNCTTTGLAITLAPLAERFGVKAVLMTSLQAMSGAGRSPGVIGLDILDNVIPFIPKEEHKVEVETKKILGGLQVDGTAITSHDVKVSCTCTRVAVLEGHTESVFVSLGKKATVAEVTAAMREWKGAEVARGLPSAPQQSRWIEVLDDPYRPQPRLDRDTHGGMATTVGRVREDGVLENGFKYVLVSHNTKMGAAKGAILVAELMKAQGLLG</sequence>
<dbReference type="OrthoDB" id="9805684at2"/>
<dbReference type="InterPro" id="IPR012280">
    <property type="entry name" value="Semialdhyde_DH_dimer_dom"/>
</dbReference>
<dbReference type="SUPFAM" id="SSF51735">
    <property type="entry name" value="NAD(P)-binding Rossmann-fold domains"/>
    <property type="match status" value="1"/>
</dbReference>
<name>A0A085W2Z9_9BACT</name>
<dbReference type="InterPro" id="IPR005676">
    <property type="entry name" value="Asp_semi-ald_DH_pep-lack"/>
</dbReference>
<organism evidence="15 16">
    <name type="scientific">Hyalangium minutum</name>
    <dbReference type="NCBI Taxonomy" id="394096"/>
    <lineage>
        <taxon>Bacteria</taxon>
        <taxon>Pseudomonadati</taxon>
        <taxon>Myxococcota</taxon>
        <taxon>Myxococcia</taxon>
        <taxon>Myxococcales</taxon>
        <taxon>Cystobacterineae</taxon>
        <taxon>Archangiaceae</taxon>
        <taxon>Hyalangium</taxon>
    </lineage>
</organism>
<evidence type="ECO:0000256" key="11">
    <source>
        <dbReference type="ARBA" id="ARBA00023154"/>
    </source>
</evidence>
<dbReference type="InterPro" id="IPR000534">
    <property type="entry name" value="Semialdehyde_DH_NAD-bd"/>
</dbReference>
<comment type="pathway">
    <text evidence="3">Amino-acid biosynthesis; L-threonine biosynthesis; L-threonine from L-aspartate: step 2/5.</text>
</comment>
<gene>
    <name evidence="15" type="ORF">DB31_4168</name>
</gene>
<keyword evidence="12" id="KW-0486">Methionine biosynthesis</keyword>
<dbReference type="Proteomes" id="UP000028725">
    <property type="component" value="Unassembled WGS sequence"/>
</dbReference>
<dbReference type="PIRSF" id="PIRSF000148">
    <property type="entry name" value="ASA_dh"/>
    <property type="match status" value="1"/>
</dbReference>
<evidence type="ECO:0000256" key="7">
    <source>
        <dbReference type="ARBA" id="ARBA00022697"/>
    </source>
</evidence>
<dbReference type="Pfam" id="PF02774">
    <property type="entry name" value="Semialdhyde_dhC"/>
    <property type="match status" value="1"/>
</dbReference>
<keyword evidence="9" id="KW-0220">Diaminopimelate biosynthesis</keyword>
<comment type="pathway">
    <text evidence="2">Amino-acid biosynthesis; L-methionine biosynthesis via de novo pathway; L-homoserine from L-aspartate: step 2/3.</text>
</comment>
<dbReference type="GO" id="GO:0009088">
    <property type="term" value="P:threonine biosynthetic process"/>
    <property type="evidence" value="ECO:0007669"/>
    <property type="project" value="UniProtKB-UniPathway"/>
</dbReference>
<dbReference type="GO" id="GO:0004073">
    <property type="term" value="F:aspartate-semialdehyde dehydrogenase activity"/>
    <property type="evidence" value="ECO:0007669"/>
    <property type="project" value="UniProtKB-EC"/>
</dbReference>
<evidence type="ECO:0000259" key="14">
    <source>
        <dbReference type="SMART" id="SM00859"/>
    </source>
</evidence>
<dbReference type="CDD" id="cd18130">
    <property type="entry name" value="ASADH_C_arch_fung_like"/>
    <property type="match status" value="1"/>
</dbReference>
<dbReference type="PATRIC" id="fig|394096.3.peg.7903"/>
<dbReference type="NCBIfam" id="NF006416">
    <property type="entry name" value="PRK08664.1"/>
    <property type="match status" value="1"/>
</dbReference>
<evidence type="ECO:0000256" key="1">
    <source>
        <dbReference type="ARBA" id="ARBA00002492"/>
    </source>
</evidence>
<dbReference type="Pfam" id="PF01118">
    <property type="entry name" value="Semialdhyde_dh"/>
    <property type="match status" value="1"/>
</dbReference>
<dbReference type="InterPro" id="IPR036291">
    <property type="entry name" value="NAD(P)-bd_dom_sf"/>
</dbReference>
<evidence type="ECO:0000256" key="6">
    <source>
        <dbReference type="ARBA" id="ARBA00022605"/>
    </source>
</evidence>
<comment type="similarity">
    <text evidence="4">Belongs to the aspartate-semialdehyde dehydrogenase family.</text>
</comment>
<dbReference type="GO" id="GO:0019877">
    <property type="term" value="P:diaminopimelate biosynthetic process"/>
    <property type="evidence" value="ECO:0007669"/>
    <property type="project" value="UniProtKB-KW"/>
</dbReference>
<evidence type="ECO:0000256" key="12">
    <source>
        <dbReference type="ARBA" id="ARBA00023167"/>
    </source>
</evidence>
<dbReference type="UniPathway" id="UPA00034">
    <property type="reaction ID" value="UER00016"/>
</dbReference>
<evidence type="ECO:0000256" key="9">
    <source>
        <dbReference type="ARBA" id="ARBA00022915"/>
    </source>
</evidence>
<protein>
    <recommendedName>
        <fullName evidence="5">aspartate-semialdehyde dehydrogenase</fullName>
        <ecNumber evidence="5">1.2.1.11</ecNumber>
    </recommendedName>
</protein>
<evidence type="ECO:0000313" key="15">
    <source>
        <dbReference type="EMBL" id="KFE62062.1"/>
    </source>
</evidence>
<dbReference type="EMBL" id="JMCB01000023">
    <property type="protein sequence ID" value="KFE62062.1"/>
    <property type="molecule type" value="Genomic_DNA"/>
</dbReference>
<dbReference type="CDD" id="cd02315">
    <property type="entry name" value="ScASADH_like_N"/>
    <property type="match status" value="1"/>
</dbReference>
<evidence type="ECO:0000256" key="8">
    <source>
        <dbReference type="ARBA" id="ARBA00022857"/>
    </source>
</evidence>
<dbReference type="UniPathway" id="UPA00050">
    <property type="reaction ID" value="UER00463"/>
</dbReference>
<keyword evidence="11" id="KW-0457">Lysine biosynthesis</keyword>
<dbReference type="NCBIfam" id="TIGR00978">
    <property type="entry name" value="asd_EA"/>
    <property type="match status" value="1"/>
</dbReference>
<dbReference type="GO" id="GO:0009086">
    <property type="term" value="P:methionine biosynthetic process"/>
    <property type="evidence" value="ECO:0007669"/>
    <property type="project" value="UniProtKB-KW"/>
</dbReference>
<evidence type="ECO:0000313" key="16">
    <source>
        <dbReference type="Proteomes" id="UP000028725"/>
    </source>
</evidence>
<dbReference type="PANTHER" id="PTHR46718:SF1">
    <property type="entry name" value="ASPARTATE-SEMIALDEHYDE DEHYDROGENASE"/>
    <property type="match status" value="1"/>
</dbReference>
<evidence type="ECO:0000256" key="4">
    <source>
        <dbReference type="ARBA" id="ARBA00010584"/>
    </source>
</evidence>
<evidence type="ECO:0000256" key="10">
    <source>
        <dbReference type="ARBA" id="ARBA00023002"/>
    </source>
</evidence>
<keyword evidence="10" id="KW-0560">Oxidoreductase</keyword>
<evidence type="ECO:0000256" key="5">
    <source>
        <dbReference type="ARBA" id="ARBA00013120"/>
    </source>
</evidence>
<dbReference type="PANTHER" id="PTHR46718">
    <property type="entry name" value="ASPARTATE-SEMIALDEHYDE DEHYDROGENASE"/>
    <property type="match status" value="1"/>
</dbReference>
<evidence type="ECO:0000256" key="13">
    <source>
        <dbReference type="PIRSR" id="PIRSR000148-1"/>
    </source>
</evidence>
<keyword evidence="6" id="KW-0028">Amino-acid biosynthesis</keyword>
<dbReference type="EC" id="1.2.1.11" evidence="5"/>
<keyword evidence="16" id="KW-1185">Reference proteome</keyword>
<evidence type="ECO:0000256" key="2">
    <source>
        <dbReference type="ARBA" id="ARBA00005021"/>
    </source>
</evidence>
<dbReference type="Gene3D" id="3.30.360.10">
    <property type="entry name" value="Dihydrodipicolinate Reductase, domain 2"/>
    <property type="match status" value="1"/>
</dbReference>
<dbReference type="STRING" id="394096.DB31_4168"/>